<proteinExistence type="predicted"/>
<keyword evidence="2" id="KW-1185">Reference proteome</keyword>
<gene>
    <name evidence="1" type="ORF">TNCT_718551</name>
</gene>
<reference evidence="1" key="1">
    <citation type="submission" date="2020-07" db="EMBL/GenBank/DDBJ databases">
        <title>Multicomponent nature underlies the extraordinary mechanical properties of spider dragline silk.</title>
        <authorList>
            <person name="Kono N."/>
            <person name="Nakamura H."/>
            <person name="Mori M."/>
            <person name="Yoshida Y."/>
            <person name="Ohtoshi R."/>
            <person name="Malay A.D."/>
            <person name="Moran D.A.P."/>
            <person name="Tomita M."/>
            <person name="Numata K."/>
            <person name="Arakawa K."/>
        </authorList>
    </citation>
    <scope>NUCLEOTIDE SEQUENCE</scope>
</reference>
<protein>
    <submittedName>
        <fullName evidence="1">Uncharacterized protein</fullName>
    </submittedName>
</protein>
<dbReference type="EMBL" id="BMAO01020378">
    <property type="protein sequence ID" value="GFQ66952.1"/>
    <property type="molecule type" value="Genomic_DNA"/>
</dbReference>
<name>A0A8X6F0Z1_TRICU</name>
<evidence type="ECO:0000313" key="1">
    <source>
        <dbReference type="EMBL" id="GFQ66952.1"/>
    </source>
</evidence>
<feature type="non-terminal residue" evidence="1">
    <location>
        <position position="1"/>
    </location>
</feature>
<evidence type="ECO:0000313" key="2">
    <source>
        <dbReference type="Proteomes" id="UP000887116"/>
    </source>
</evidence>
<organism evidence="1 2">
    <name type="scientific">Trichonephila clavata</name>
    <name type="common">Joro spider</name>
    <name type="synonym">Nephila clavata</name>
    <dbReference type="NCBI Taxonomy" id="2740835"/>
    <lineage>
        <taxon>Eukaryota</taxon>
        <taxon>Metazoa</taxon>
        <taxon>Ecdysozoa</taxon>
        <taxon>Arthropoda</taxon>
        <taxon>Chelicerata</taxon>
        <taxon>Arachnida</taxon>
        <taxon>Araneae</taxon>
        <taxon>Araneomorphae</taxon>
        <taxon>Entelegynae</taxon>
        <taxon>Araneoidea</taxon>
        <taxon>Nephilidae</taxon>
        <taxon>Trichonephila</taxon>
    </lineage>
</organism>
<dbReference type="Proteomes" id="UP000887116">
    <property type="component" value="Unassembled WGS sequence"/>
</dbReference>
<dbReference type="AlphaFoldDB" id="A0A8X6F0Z1"/>
<accession>A0A8X6F0Z1</accession>
<comment type="caution">
    <text evidence="1">The sequence shown here is derived from an EMBL/GenBank/DDBJ whole genome shotgun (WGS) entry which is preliminary data.</text>
</comment>
<sequence>VNATQGLKTIVGCHEKKHLRITKLKDDICEG</sequence>